<dbReference type="PANTHER" id="PTHR30213:SF0">
    <property type="entry name" value="UPF0761 MEMBRANE PROTEIN YIHY"/>
    <property type="match status" value="1"/>
</dbReference>
<feature type="transmembrane region" description="Helical" evidence="7">
    <location>
        <begin position="204"/>
        <end position="224"/>
    </location>
</feature>
<evidence type="ECO:0000256" key="4">
    <source>
        <dbReference type="ARBA" id="ARBA00022989"/>
    </source>
</evidence>
<dbReference type="NCBIfam" id="TIGR00765">
    <property type="entry name" value="yihY_not_rbn"/>
    <property type="match status" value="1"/>
</dbReference>
<feature type="transmembrane region" description="Helical" evidence="7">
    <location>
        <begin position="162"/>
        <end position="184"/>
    </location>
</feature>
<evidence type="ECO:0000256" key="5">
    <source>
        <dbReference type="ARBA" id="ARBA00023136"/>
    </source>
</evidence>
<dbReference type="EMBL" id="CP071247">
    <property type="protein sequence ID" value="QSP94897.1"/>
    <property type="molecule type" value="Genomic_DNA"/>
</dbReference>
<feature type="region of interest" description="Disordered" evidence="6">
    <location>
        <begin position="446"/>
        <end position="471"/>
    </location>
</feature>
<keyword evidence="5 7" id="KW-0472">Membrane</keyword>
<keyword evidence="2" id="KW-1003">Cell membrane</keyword>
<dbReference type="Pfam" id="PF03631">
    <property type="entry name" value="Virul_fac_BrkB"/>
    <property type="match status" value="1"/>
</dbReference>
<protein>
    <submittedName>
        <fullName evidence="8">YihY/virulence factor BrkB family protein</fullName>
    </submittedName>
</protein>
<evidence type="ECO:0000313" key="9">
    <source>
        <dbReference type="Proteomes" id="UP000663555"/>
    </source>
</evidence>
<gene>
    <name evidence="8" type="ORF">LPB19_00255</name>
</gene>
<keyword evidence="4 7" id="KW-1133">Transmembrane helix</keyword>
<sequence length="471" mass="52255">MASSQMRDRLKAAENWILANPTPPTQWPWTWLYKIGRTSYALIRDLVSGLLTLHAMGLVYTTLLSIVPLLALSFSVLKAMGVHQRMEPFLFQFFEPMGPQGVQIAEQILGFVDNMKVGVLGSLGLALLVYTVVSLLQKIERSFNMIWRVPDMRSLAQRFSNYLSVIMVGPLLMVSAIGVSATIFSSELVQKLLAIEPFGSAILMVSRLTPFLLVVGAFTFVYIFMPNTRVKLRYAFIGGLVAGVSWQAGGMLFASFVAGSAKYAAIYSSFAIGIILLIWTYLNWMILLLGASLTFYLQNPGSVAKRRQVQLAPELQEKVALSLMWLVSVPFSKGEPAPQQEALEQRLRVPGEVTRGVSDKLIRAGLLSLAGRQGDQLVPGRVLDRITIDDVLTAVRQDEDGVVDRLPFPIPLREIRGEHDLFDKTFAELAKDPDQVDRAVKEGIEIAEQDGNKAQQVETRAKRDEEAARPE</sequence>
<evidence type="ECO:0000256" key="6">
    <source>
        <dbReference type="SAM" id="MobiDB-lite"/>
    </source>
</evidence>
<organism evidence="8 9">
    <name type="scientific">Marinobacter salinisoli</name>
    <dbReference type="NCBI Taxonomy" id="2769486"/>
    <lineage>
        <taxon>Bacteria</taxon>
        <taxon>Pseudomonadati</taxon>
        <taxon>Pseudomonadota</taxon>
        <taxon>Gammaproteobacteria</taxon>
        <taxon>Pseudomonadales</taxon>
        <taxon>Marinobacteraceae</taxon>
        <taxon>Marinobacter</taxon>
    </lineage>
</organism>
<feature type="transmembrane region" description="Helical" evidence="7">
    <location>
        <begin position="264"/>
        <end position="297"/>
    </location>
</feature>
<keyword evidence="9" id="KW-1185">Reference proteome</keyword>
<accession>A0ABX7MRC3</accession>
<dbReference type="PANTHER" id="PTHR30213">
    <property type="entry name" value="INNER MEMBRANE PROTEIN YHJD"/>
    <property type="match status" value="1"/>
</dbReference>
<feature type="transmembrane region" description="Helical" evidence="7">
    <location>
        <begin position="117"/>
        <end position="136"/>
    </location>
</feature>
<dbReference type="Proteomes" id="UP000663555">
    <property type="component" value="Chromosome"/>
</dbReference>
<evidence type="ECO:0000256" key="1">
    <source>
        <dbReference type="ARBA" id="ARBA00004651"/>
    </source>
</evidence>
<reference evidence="8 9" key="1">
    <citation type="submission" date="2021-03" db="EMBL/GenBank/DDBJ databases">
        <title>Genome sequencing of Marinobacter sp. LPB0319.</title>
        <authorList>
            <person name="Kim J."/>
        </authorList>
    </citation>
    <scope>NUCLEOTIDE SEQUENCE [LARGE SCALE GENOMIC DNA]</scope>
    <source>
        <strain evidence="8 9">LPB0319</strain>
    </source>
</reference>
<name>A0ABX7MRC3_9GAMM</name>
<dbReference type="RefSeq" id="WP_206644104.1">
    <property type="nucleotide sequence ID" value="NZ_CP071247.1"/>
</dbReference>
<keyword evidence="3 7" id="KW-0812">Transmembrane</keyword>
<feature type="transmembrane region" description="Helical" evidence="7">
    <location>
        <begin position="58"/>
        <end position="77"/>
    </location>
</feature>
<comment type="subcellular location">
    <subcellularLocation>
        <location evidence="1">Cell membrane</location>
        <topology evidence="1">Multi-pass membrane protein</topology>
    </subcellularLocation>
</comment>
<evidence type="ECO:0000256" key="3">
    <source>
        <dbReference type="ARBA" id="ARBA00022692"/>
    </source>
</evidence>
<proteinExistence type="predicted"/>
<evidence type="ECO:0000313" key="8">
    <source>
        <dbReference type="EMBL" id="QSP94897.1"/>
    </source>
</evidence>
<evidence type="ECO:0000256" key="2">
    <source>
        <dbReference type="ARBA" id="ARBA00022475"/>
    </source>
</evidence>
<dbReference type="InterPro" id="IPR017039">
    <property type="entry name" value="Virul_fac_BrkB"/>
</dbReference>
<evidence type="ECO:0000256" key="7">
    <source>
        <dbReference type="SAM" id="Phobius"/>
    </source>
</evidence>
<feature type="transmembrane region" description="Helical" evidence="7">
    <location>
        <begin position="236"/>
        <end position="258"/>
    </location>
</feature>
<feature type="compositionally biased region" description="Basic and acidic residues" evidence="6">
    <location>
        <begin position="459"/>
        <end position="471"/>
    </location>
</feature>